<evidence type="ECO:0000256" key="1">
    <source>
        <dbReference type="ARBA" id="ARBA00023242"/>
    </source>
</evidence>
<dbReference type="InterPro" id="IPR001138">
    <property type="entry name" value="Zn2Cys6_DnaBD"/>
</dbReference>
<feature type="compositionally biased region" description="Polar residues" evidence="2">
    <location>
        <begin position="282"/>
        <end position="292"/>
    </location>
</feature>
<comment type="caution">
    <text evidence="3">The sequence shown here is derived from an EMBL/GenBank/DDBJ whole genome shotgun (WGS) entry which is preliminary data.</text>
</comment>
<feature type="region of interest" description="Disordered" evidence="2">
    <location>
        <begin position="1"/>
        <end position="42"/>
    </location>
</feature>
<sequence length="773" mass="85538">MDHMGSPPLHPVDHHPSTSTKRKRSPSNEPPSQPTPPAKVPKTHANHLQINYLARQFPEILPLISTEDPLPSLLSLISDYDGVLQRHESMAGNLGARPLGPMLIQRFERLFDGPPRVLKTHGKEGTSVGWLDVVDFARNKPEQFNLEKMRDGVRVCQFYTKQCRVEISEEDFLLVKSGMPQKLIPPQPIVEDEEKELGTLEILEKSLSGVVQLADQGIQLLQNWVTKEANTMVVSARARQLNHRLKNRKTAIISRREAEAAAAAEDARSLRGGESSYHRSHTNGGDRSSNSPAGGFVAVNSRYPLPSDRPSPYNGSPHSHPQTSNAPITNGTPLHGASAATRAELLSKFHTTSDRHSPSRDSDLPRRLSNPISRSSIPSKPNSNPFTDSMEYANVLMTTASPVPIPNTPSSLLPYQKPSTADRFDDSGPYKGEMMQRMEQLNRGDRVQPPCDRCRRLHMDCLKNLTACMGCTKKHAKCSWKDIEEQELKDHPFVAQVKAPDEGLDTGSDGDGRGSGSGNDVSLRGGHRRKDVVTEKVGVRDEELLGEETGDEDVEMGKVPDRQHSVQSMTPPTITVTSESVQEKVEPLPSPAKPKDTQHRHTTQREGAINGSIPFPPAPQGSYALTSERTEQDIDDISAIPAPQYQAPHAQMQSYTPRDTNRTNSHAQTQYEKDIYSQLNEATREHAEPMRVYTAGSEPMQPDSSPTRQQMEVPTTGIQPIDDRPEETEEEPSQPFQTAPMQTEQLPSPPLQSQDLQSTQMPNPPFAGQPMQT</sequence>
<dbReference type="Proteomes" id="UP001276659">
    <property type="component" value="Unassembled WGS sequence"/>
</dbReference>
<evidence type="ECO:0000313" key="3">
    <source>
        <dbReference type="EMBL" id="KAK3168244.1"/>
    </source>
</evidence>
<feature type="compositionally biased region" description="Acidic residues" evidence="2">
    <location>
        <begin position="544"/>
        <end position="554"/>
    </location>
</feature>
<reference evidence="3" key="1">
    <citation type="submission" date="2022-11" db="EMBL/GenBank/DDBJ databases">
        <title>Chromosomal genome sequence assembly and mating type (MAT) locus characterization of the leprose asexual lichenized fungus Lepraria neglecta (Nyl.) Erichsen.</title>
        <authorList>
            <person name="Allen J.L."/>
            <person name="Pfeffer B."/>
        </authorList>
    </citation>
    <scope>NUCLEOTIDE SEQUENCE</scope>
    <source>
        <strain evidence="3">Allen 5258</strain>
    </source>
</reference>
<feature type="compositionally biased region" description="Polar residues" evidence="2">
    <location>
        <begin position="313"/>
        <end position="332"/>
    </location>
</feature>
<proteinExistence type="predicted"/>
<dbReference type="CDD" id="cd00067">
    <property type="entry name" value="GAL4"/>
    <property type="match status" value="1"/>
</dbReference>
<dbReference type="GO" id="GO:0008270">
    <property type="term" value="F:zinc ion binding"/>
    <property type="evidence" value="ECO:0007669"/>
    <property type="project" value="InterPro"/>
</dbReference>
<feature type="compositionally biased region" description="Polar residues" evidence="2">
    <location>
        <begin position="651"/>
        <end position="670"/>
    </location>
</feature>
<feature type="region of interest" description="Disordered" evidence="2">
    <location>
        <begin position="350"/>
        <end position="388"/>
    </location>
</feature>
<feature type="compositionally biased region" description="Basic and acidic residues" evidence="2">
    <location>
        <begin position="531"/>
        <end position="543"/>
    </location>
</feature>
<accession>A0AAD9YYC3</accession>
<feature type="compositionally biased region" description="Polar residues" evidence="2">
    <location>
        <begin position="565"/>
        <end position="580"/>
    </location>
</feature>
<name>A0AAD9YYC3_9LECA</name>
<protein>
    <recommendedName>
        <fullName evidence="5">Zn(2)-C6 fungal-type domain-containing protein</fullName>
    </recommendedName>
</protein>
<keyword evidence="1" id="KW-0539">Nucleus</keyword>
<evidence type="ECO:0000256" key="2">
    <source>
        <dbReference type="SAM" id="MobiDB-lite"/>
    </source>
</evidence>
<dbReference type="GO" id="GO:0000981">
    <property type="term" value="F:DNA-binding transcription factor activity, RNA polymerase II-specific"/>
    <property type="evidence" value="ECO:0007669"/>
    <property type="project" value="InterPro"/>
</dbReference>
<dbReference type="EMBL" id="JASNWA010000010">
    <property type="protein sequence ID" value="KAK3168244.1"/>
    <property type="molecule type" value="Genomic_DNA"/>
</dbReference>
<feature type="compositionally biased region" description="Basic and acidic residues" evidence="2">
    <location>
        <begin position="555"/>
        <end position="564"/>
    </location>
</feature>
<feature type="compositionally biased region" description="Basic and acidic residues" evidence="2">
    <location>
        <begin position="350"/>
        <end position="366"/>
    </location>
</feature>
<feature type="compositionally biased region" description="Polar residues" evidence="2">
    <location>
        <begin position="370"/>
        <end position="387"/>
    </location>
</feature>
<dbReference type="AlphaFoldDB" id="A0AAD9YYC3"/>
<feature type="region of interest" description="Disordered" evidence="2">
    <location>
        <begin position="491"/>
        <end position="773"/>
    </location>
</feature>
<feature type="compositionally biased region" description="Polar residues" evidence="2">
    <location>
        <begin position="734"/>
        <end position="761"/>
    </location>
</feature>
<evidence type="ECO:0000313" key="4">
    <source>
        <dbReference type="Proteomes" id="UP001276659"/>
    </source>
</evidence>
<feature type="region of interest" description="Disordered" evidence="2">
    <location>
        <begin position="264"/>
        <end position="335"/>
    </location>
</feature>
<keyword evidence="4" id="KW-1185">Reference proteome</keyword>
<gene>
    <name evidence="3" type="ORF">OEA41_004690</name>
</gene>
<evidence type="ECO:0008006" key="5">
    <source>
        <dbReference type="Google" id="ProtNLM"/>
    </source>
</evidence>
<feature type="compositionally biased region" description="Pro residues" evidence="2">
    <location>
        <begin position="28"/>
        <end position="39"/>
    </location>
</feature>
<organism evidence="3 4">
    <name type="scientific">Lepraria neglecta</name>
    <dbReference type="NCBI Taxonomy" id="209136"/>
    <lineage>
        <taxon>Eukaryota</taxon>
        <taxon>Fungi</taxon>
        <taxon>Dikarya</taxon>
        <taxon>Ascomycota</taxon>
        <taxon>Pezizomycotina</taxon>
        <taxon>Lecanoromycetes</taxon>
        <taxon>OSLEUM clade</taxon>
        <taxon>Lecanoromycetidae</taxon>
        <taxon>Lecanorales</taxon>
        <taxon>Lecanorineae</taxon>
        <taxon>Stereocaulaceae</taxon>
        <taxon>Lepraria</taxon>
    </lineage>
</organism>
<feature type="compositionally biased region" description="Polar residues" evidence="2">
    <location>
        <begin position="702"/>
        <end position="718"/>
    </location>
</feature>